<sequence length="327" mass="36158">MNVGAIGLLDSFENANQHVVILRPDHINLRIFGQEVLHHAEGIVAVPVTILAVKHLDIGALDTLIETVLALLIDRDWQAANDDDLCIRGRGLDIFTGHLPQCGVVTSHVKIADGIVVVARRAVYQSDEGPLVLDLLDGVDQRIGISRRDNEAIQPLHCQILQSIGLRCGIGRRLDDDVEARMLLHQKLRHTLGVIDDACRPAMVGSRDRHADRHFLILCACCTGKSQRARRQCSESKLHQIPSHGLPPSKRGALIPLWLESPQQFRQSIDLSSGQRTLHQHSDNYDCALNCTEQIFADKARQQHDIADNFQNEGAADRTPDAPHAAT</sequence>
<evidence type="ECO:0000313" key="2">
    <source>
        <dbReference type="Proteomes" id="UP000001385"/>
    </source>
</evidence>
<dbReference type="EMBL" id="CP000872">
    <property type="protein sequence ID" value="ABX61633.1"/>
    <property type="molecule type" value="Genomic_DNA"/>
</dbReference>
<protein>
    <submittedName>
        <fullName evidence="1">Uncharacterized protein</fullName>
    </submittedName>
</protein>
<dbReference type="Proteomes" id="UP000001385">
    <property type="component" value="Chromosome I"/>
</dbReference>
<dbReference type="KEGG" id="bcs:BCAN_A0556"/>
<evidence type="ECO:0000313" key="1">
    <source>
        <dbReference type="EMBL" id="ABX61633.1"/>
    </source>
</evidence>
<name>A9M9G9_BRUC2</name>
<gene>
    <name evidence="1" type="ordered locus">BCAN_A0556</name>
</gene>
<proteinExistence type="predicted"/>
<keyword evidence="2" id="KW-1185">Reference proteome</keyword>
<accession>A9M9G9</accession>
<dbReference type="AlphaFoldDB" id="A9M9G9"/>
<dbReference type="HOGENOM" id="CLU_849077_0_0_5"/>
<reference evidence="1 2" key="1">
    <citation type="submission" date="2007-10" db="EMBL/GenBank/DDBJ databases">
        <title>Brucella canis ATCC 23365 whole genome shotgun sequencing project.</title>
        <authorList>
            <person name="Setubal J.C."/>
            <person name="Bowns C."/>
            <person name="Boyle S."/>
            <person name="Crasta O.R."/>
            <person name="Czar M.J."/>
            <person name="Dharmanolla C."/>
            <person name="Gillespie J.J."/>
            <person name="Kenyon R.W."/>
            <person name="Lu J."/>
            <person name="Mane S."/>
            <person name="Mohapatra S."/>
            <person name="Nagrani S."/>
            <person name="Purkayastha A."/>
            <person name="Rajasimha H.K."/>
            <person name="Shallom J.M."/>
            <person name="Shallom S."/>
            <person name="Shukla M."/>
            <person name="Snyder E.E."/>
            <person name="Sobral B.W."/>
            <person name="Wattam A.R."/>
            <person name="Will R."/>
            <person name="Williams K."/>
            <person name="Yoo H."/>
            <person name="Bruce D."/>
            <person name="Detter C."/>
            <person name="Munk C."/>
            <person name="Brettin T.S."/>
        </authorList>
    </citation>
    <scope>NUCLEOTIDE SEQUENCE [LARGE SCALE GENOMIC DNA]</scope>
    <source>
        <strain evidence="2">ATCC 23365 / NCTC 10854 / RM-666</strain>
    </source>
</reference>
<organism evidence="1 2">
    <name type="scientific">Brucella canis (strain ATCC 23365 / NCTC 10854 / RM-666)</name>
    <dbReference type="NCBI Taxonomy" id="483179"/>
    <lineage>
        <taxon>Bacteria</taxon>
        <taxon>Pseudomonadati</taxon>
        <taxon>Pseudomonadota</taxon>
        <taxon>Alphaproteobacteria</taxon>
        <taxon>Hyphomicrobiales</taxon>
        <taxon>Brucellaceae</taxon>
        <taxon>Brucella/Ochrobactrum group</taxon>
        <taxon>Brucella</taxon>
    </lineage>
</organism>